<evidence type="ECO:0000313" key="1">
    <source>
        <dbReference type="EMBL" id="PJI85405.1"/>
    </source>
</evidence>
<dbReference type="EMBL" id="PGTY01000003">
    <property type="protein sequence ID" value="PJI85405.1"/>
    <property type="molecule type" value="Genomic_DNA"/>
</dbReference>
<evidence type="ECO:0008006" key="3">
    <source>
        <dbReference type="Google" id="ProtNLM"/>
    </source>
</evidence>
<proteinExistence type="predicted"/>
<accession>A0A2M8W3A3</accession>
<dbReference type="Proteomes" id="UP000228531">
    <property type="component" value="Unassembled WGS sequence"/>
</dbReference>
<comment type="caution">
    <text evidence="1">The sequence shown here is derived from an EMBL/GenBank/DDBJ whole genome shotgun (WGS) entry which is preliminary data.</text>
</comment>
<organism evidence="1 2">
    <name type="scientific">Yoonia maricola</name>
    <dbReference type="NCBI Taxonomy" id="420999"/>
    <lineage>
        <taxon>Bacteria</taxon>
        <taxon>Pseudomonadati</taxon>
        <taxon>Pseudomonadota</taxon>
        <taxon>Alphaproteobacteria</taxon>
        <taxon>Rhodobacterales</taxon>
        <taxon>Paracoccaceae</taxon>
        <taxon>Yoonia</taxon>
    </lineage>
</organism>
<keyword evidence="2" id="KW-1185">Reference proteome</keyword>
<protein>
    <recommendedName>
        <fullName evidence="3">Lipoprotein</fullName>
    </recommendedName>
</protein>
<gene>
    <name evidence="1" type="ORF">BC777_3407</name>
</gene>
<dbReference type="AlphaFoldDB" id="A0A2M8W3A3"/>
<dbReference type="RefSeq" id="WP_100369323.1">
    <property type="nucleotide sequence ID" value="NZ_PGTY01000003.1"/>
</dbReference>
<dbReference type="PROSITE" id="PS51257">
    <property type="entry name" value="PROKAR_LIPOPROTEIN"/>
    <property type="match status" value="1"/>
</dbReference>
<name>A0A2M8W3A3_9RHOB</name>
<sequence>MFKYSSMIAIGITLIGCSAGSSGQSSEEFVSLAFACQDELGYQGNQISVETVFEGGVTTRAVSASGGLTEAQATEINACIARSTVTAS</sequence>
<reference evidence="1 2" key="1">
    <citation type="submission" date="2017-11" db="EMBL/GenBank/DDBJ databases">
        <title>Genomic Encyclopedia of Archaeal and Bacterial Type Strains, Phase II (KMG-II): From Individual Species to Whole Genera.</title>
        <authorList>
            <person name="Goeker M."/>
        </authorList>
    </citation>
    <scope>NUCLEOTIDE SEQUENCE [LARGE SCALE GENOMIC DNA]</scope>
    <source>
        <strain evidence="1 2">DSM 29128</strain>
    </source>
</reference>
<evidence type="ECO:0000313" key="2">
    <source>
        <dbReference type="Proteomes" id="UP000228531"/>
    </source>
</evidence>